<gene>
    <name evidence="3" type="ORF">UG56_010070</name>
</gene>
<feature type="transmembrane region" description="Helical" evidence="1">
    <location>
        <begin position="96"/>
        <end position="115"/>
    </location>
</feature>
<comment type="caution">
    <text evidence="3">The sequence shown here is derived from an EMBL/GenBank/DDBJ whole genome shotgun (WGS) entry which is preliminary data.</text>
</comment>
<organism evidence="3 4">
    <name type="scientific">Nocardioides luteus</name>
    <dbReference type="NCBI Taxonomy" id="1844"/>
    <lineage>
        <taxon>Bacteria</taxon>
        <taxon>Bacillati</taxon>
        <taxon>Actinomycetota</taxon>
        <taxon>Actinomycetes</taxon>
        <taxon>Propionibacteriales</taxon>
        <taxon>Nocardioidaceae</taxon>
        <taxon>Nocardioides</taxon>
    </lineage>
</organism>
<keyword evidence="1" id="KW-1133">Transmembrane helix</keyword>
<feature type="transmembrane region" description="Helical" evidence="1">
    <location>
        <begin position="71"/>
        <end position="90"/>
    </location>
</feature>
<dbReference type="STRING" id="1844.UG56_010070"/>
<keyword evidence="1" id="KW-0812">Transmembrane</keyword>
<dbReference type="InterPro" id="IPR012551">
    <property type="entry name" value="DUF1707_SHOCT-like"/>
</dbReference>
<keyword evidence="4" id="KW-1185">Reference proteome</keyword>
<dbReference type="RefSeq" id="WP_071327005.1">
    <property type="nucleotide sequence ID" value="NZ_JZDQ02000012.1"/>
</dbReference>
<dbReference type="AlphaFoldDB" id="A0A1J4N5N1"/>
<dbReference type="Pfam" id="PF08044">
    <property type="entry name" value="DUF1707"/>
    <property type="match status" value="1"/>
</dbReference>
<feature type="domain" description="DUF1707" evidence="2">
    <location>
        <begin position="6"/>
        <end position="57"/>
    </location>
</feature>
<evidence type="ECO:0000313" key="4">
    <source>
        <dbReference type="Proteomes" id="UP000033772"/>
    </source>
</evidence>
<evidence type="ECO:0000313" key="3">
    <source>
        <dbReference type="EMBL" id="OIJ26846.1"/>
    </source>
</evidence>
<evidence type="ECO:0000259" key="2">
    <source>
        <dbReference type="Pfam" id="PF08044"/>
    </source>
</evidence>
<protein>
    <recommendedName>
        <fullName evidence="2">DUF1707 domain-containing protein</fullName>
    </recommendedName>
</protein>
<name>A0A1J4N5N1_9ACTN</name>
<proteinExistence type="predicted"/>
<reference evidence="3" key="1">
    <citation type="submission" date="2016-10" db="EMBL/GenBank/DDBJ databases">
        <title>Draft Genome Sequence of Nocardioides luteus Strain BAFB, an Alkane-Degrading Bacterium Isolated from JP-7 Polluted Soil.</title>
        <authorList>
            <person name="Brown L."/>
            <person name="Ruiz O.N."/>
            <person name="Gunasekera T."/>
        </authorList>
    </citation>
    <scope>NUCLEOTIDE SEQUENCE [LARGE SCALE GENOMIC DNA]</scope>
    <source>
        <strain evidence="3">BAFB</strain>
    </source>
</reference>
<evidence type="ECO:0000256" key="1">
    <source>
        <dbReference type="SAM" id="Phobius"/>
    </source>
</evidence>
<dbReference type="EMBL" id="JZDQ02000012">
    <property type="protein sequence ID" value="OIJ26846.1"/>
    <property type="molecule type" value="Genomic_DNA"/>
</dbReference>
<accession>A0A1J4N5N1</accession>
<dbReference type="Proteomes" id="UP000033772">
    <property type="component" value="Unassembled WGS sequence"/>
</dbReference>
<sequence length="122" mass="13143">MTGAVTRVGDLEREAARARLVEAYAAGRIDAPELETRAEAVWGAARAVELAAVVDDLGEDPVSPGGADSRFVRDLLVFLICGAIAVAAWHLTGRGFFWPVWVLVYTGLPLLRFLIPRSATHT</sequence>
<keyword evidence="1" id="KW-0472">Membrane</keyword>